<comment type="caution">
    <text evidence="1">The sequence shown here is derived from an EMBL/GenBank/DDBJ whole genome shotgun (WGS) entry which is preliminary data.</text>
</comment>
<dbReference type="Proteomes" id="UP000236291">
    <property type="component" value="Unassembled WGS sequence"/>
</dbReference>
<evidence type="ECO:0000313" key="2">
    <source>
        <dbReference type="Proteomes" id="UP000236291"/>
    </source>
</evidence>
<feature type="non-terminal residue" evidence="1">
    <location>
        <position position="1"/>
    </location>
</feature>
<dbReference type="PANTHER" id="PTHR11697">
    <property type="entry name" value="GENERAL TRANSCRIPTION FACTOR 2-RELATED ZINC FINGER PROTEIN"/>
    <property type="match status" value="1"/>
</dbReference>
<gene>
    <name evidence="1" type="ORF">L195_g041408</name>
</gene>
<proteinExistence type="predicted"/>
<dbReference type="ExpressionAtlas" id="A0A2K3M3J5">
    <property type="expression patterns" value="baseline"/>
</dbReference>
<evidence type="ECO:0000313" key="1">
    <source>
        <dbReference type="EMBL" id="PNX85340.1"/>
    </source>
</evidence>
<protein>
    <submittedName>
        <fullName evidence="1">Uncharacterized protein</fullName>
    </submittedName>
</protein>
<name>A0A2K3M3J5_TRIPR</name>
<dbReference type="EMBL" id="ASHM01048519">
    <property type="protein sequence ID" value="PNX85340.1"/>
    <property type="molecule type" value="Genomic_DNA"/>
</dbReference>
<reference evidence="1 2" key="1">
    <citation type="journal article" date="2014" name="Am. J. Bot.">
        <title>Genome assembly and annotation for red clover (Trifolium pratense; Fabaceae).</title>
        <authorList>
            <person name="Istvanek J."/>
            <person name="Jaros M."/>
            <person name="Krenek A."/>
            <person name="Repkova J."/>
        </authorList>
    </citation>
    <scope>NUCLEOTIDE SEQUENCE [LARGE SCALE GENOMIC DNA]</scope>
    <source>
        <strain evidence="2">cv. Tatra</strain>
        <tissue evidence="1">Young leaves</tissue>
    </source>
</reference>
<dbReference type="InterPro" id="IPR055298">
    <property type="entry name" value="AtLOH3-like"/>
</dbReference>
<reference evidence="1 2" key="2">
    <citation type="journal article" date="2017" name="Front. Plant Sci.">
        <title>Gene Classification and Mining of Molecular Markers Useful in Red Clover (Trifolium pratense) Breeding.</title>
        <authorList>
            <person name="Istvanek J."/>
            <person name="Dluhosova J."/>
            <person name="Dluhos P."/>
            <person name="Patkova L."/>
            <person name="Nedelnik J."/>
            <person name="Repkova J."/>
        </authorList>
    </citation>
    <scope>NUCLEOTIDE SEQUENCE [LARGE SCALE GENOMIC DNA]</scope>
    <source>
        <strain evidence="2">cv. Tatra</strain>
        <tissue evidence="1">Young leaves</tissue>
    </source>
</reference>
<dbReference type="AlphaFoldDB" id="A0A2K3M3J5"/>
<dbReference type="PANTHER" id="PTHR11697:SF230">
    <property type="entry name" value="ZINC FINGER, MYM DOMAIN CONTAINING 1"/>
    <property type="match status" value="1"/>
</dbReference>
<organism evidence="1 2">
    <name type="scientific">Trifolium pratense</name>
    <name type="common">Red clover</name>
    <dbReference type="NCBI Taxonomy" id="57577"/>
    <lineage>
        <taxon>Eukaryota</taxon>
        <taxon>Viridiplantae</taxon>
        <taxon>Streptophyta</taxon>
        <taxon>Embryophyta</taxon>
        <taxon>Tracheophyta</taxon>
        <taxon>Spermatophyta</taxon>
        <taxon>Magnoliopsida</taxon>
        <taxon>eudicotyledons</taxon>
        <taxon>Gunneridae</taxon>
        <taxon>Pentapetalae</taxon>
        <taxon>rosids</taxon>
        <taxon>fabids</taxon>
        <taxon>Fabales</taxon>
        <taxon>Fabaceae</taxon>
        <taxon>Papilionoideae</taxon>
        <taxon>50 kb inversion clade</taxon>
        <taxon>NPAAA clade</taxon>
        <taxon>Hologalegina</taxon>
        <taxon>IRL clade</taxon>
        <taxon>Trifolieae</taxon>
        <taxon>Trifolium</taxon>
    </lineage>
</organism>
<accession>A0A2K3M3J5</accession>
<sequence>DIVAITLKNAVCDVLSRHGLDVLDIRGQGKHHGELQDAISDEISHLLENGELDSVVKEKIILALQNEPEILVGARIFFLSVCSLIDLHNPTCAVLKDIRKNGSSYGTPEDASAAYKFVKSFEFTLILHMMKEVMGITDRLSQALQQKYQDILNAMQLVATTKTLIQKLRDDGWDDLLKDVILFCEEHDIDSPNCNAVYIEREGRARHQMDHITVDQQLQELNHRFCTNNGVVKSKQ</sequence>